<evidence type="ECO:0000256" key="2">
    <source>
        <dbReference type="PIRSR" id="PIRSR000390-2"/>
    </source>
</evidence>
<name>A0A2T4DPX3_9BACT</name>
<dbReference type="Gene3D" id="3.40.640.10">
    <property type="entry name" value="Type I PLP-dependent aspartate aminotransferase-like (Major domain)"/>
    <property type="match status" value="1"/>
</dbReference>
<dbReference type="PANTHER" id="PTHR30244:SF42">
    <property type="entry name" value="UDP-2-ACETAMIDO-2-DEOXY-3-OXO-D-GLUCURONATE AMINOTRANSFERASE"/>
    <property type="match status" value="1"/>
</dbReference>
<evidence type="ECO:0000256" key="1">
    <source>
        <dbReference type="PIRSR" id="PIRSR000390-1"/>
    </source>
</evidence>
<dbReference type="Proteomes" id="UP000240608">
    <property type="component" value="Unassembled WGS sequence"/>
</dbReference>
<sequence>MSQKTIPFLTLSPLPAEVINAVNDVMNNGIFFNGYYTESFERTFKEYIGINYFIPTANCTDSLEIILRAHEIGAGDEVITSSFTWFSDASVIELVGATPVFADINLSHYGILSNDLQGLIRKATKAIILPHLFGMVHPEITAIKQLCEDAGILLIEDCAQAHGASTGGNMSGTFGDVAAFSFYPTKNLGALGDGGCILTNNEKMANAYKKWANHGQLIRNKHVQLGRNSRLDELQAAVLAAKLPFLNKENSRRQELAHIYHQELSGTAIQLPGNYSGHVYHQFVIRTDRREELRQFLEEQGVETDIHYPNSLTQMEVFLKYKTSCQNAEEAAATVLSLPIHPAHTEEEIYYVCEQIKNFFKV</sequence>
<evidence type="ECO:0000256" key="3">
    <source>
        <dbReference type="RuleBase" id="RU004508"/>
    </source>
</evidence>
<dbReference type="Gene3D" id="3.90.1150.10">
    <property type="entry name" value="Aspartate Aminotransferase, domain 1"/>
    <property type="match status" value="1"/>
</dbReference>
<dbReference type="CDD" id="cd00616">
    <property type="entry name" value="AHBA_syn"/>
    <property type="match status" value="1"/>
</dbReference>
<keyword evidence="2 3" id="KW-0663">Pyridoxal phosphate</keyword>
<feature type="active site" description="Proton acceptor" evidence="1">
    <location>
        <position position="186"/>
    </location>
</feature>
<accession>A0A2T4DPX3</accession>
<dbReference type="GO" id="GO:0030170">
    <property type="term" value="F:pyridoxal phosphate binding"/>
    <property type="evidence" value="ECO:0007669"/>
    <property type="project" value="TreeGrafter"/>
</dbReference>
<gene>
    <name evidence="4" type="ORF">C9994_10205</name>
</gene>
<reference evidence="4 5" key="1">
    <citation type="submission" date="2018-03" db="EMBL/GenBank/DDBJ databases">
        <title>Cross-interface Injection: A General Nanoliter Liquid Handling Method Applied to Single Cells Genome Amplification Automated Nanoliter Liquid Handling Applied to Single Cell Multiple Displacement Amplification.</title>
        <authorList>
            <person name="Yun J."/>
            <person name="Xu P."/>
            <person name="Xu J."/>
            <person name="Dai X."/>
            <person name="Wang Y."/>
            <person name="Zheng X."/>
            <person name="Cao C."/>
            <person name="Yi Q."/>
            <person name="Zhu Y."/>
            <person name="Wang L."/>
            <person name="Dong Z."/>
            <person name="Huang Y."/>
            <person name="Huang L."/>
            <person name="Du W."/>
        </authorList>
    </citation>
    <scope>NUCLEOTIDE SEQUENCE [LARGE SCALE GENOMIC DNA]</scope>
    <source>
        <strain evidence="4 5">Z-D1-2</strain>
    </source>
</reference>
<organism evidence="4 5">
    <name type="scientific">Marivirga lumbricoides</name>
    <dbReference type="NCBI Taxonomy" id="1046115"/>
    <lineage>
        <taxon>Bacteria</taxon>
        <taxon>Pseudomonadati</taxon>
        <taxon>Bacteroidota</taxon>
        <taxon>Cytophagia</taxon>
        <taxon>Cytophagales</taxon>
        <taxon>Marivirgaceae</taxon>
        <taxon>Marivirga</taxon>
    </lineage>
</organism>
<dbReference type="GO" id="GO:0008483">
    <property type="term" value="F:transaminase activity"/>
    <property type="evidence" value="ECO:0007669"/>
    <property type="project" value="TreeGrafter"/>
</dbReference>
<comment type="similarity">
    <text evidence="3">Belongs to the DegT/DnrJ/EryC1 family.</text>
</comment>
<comment type="caution">
    <text evidence="4">The sequence shown here is derived from an EMBL/GenBank/DDBJ whole genome shotgun (WGS) entry which is preliminary data.</text>
</comment>
<dbReference type="EMBL" id="PYVU01000086">
    <property type="protein sequence ID" value="PTB95788.1"/>
    <property type="molecule type" value="Genomic_DNA"/>
</dbReference>
<dbReference type="PIRSF" id="PIRSF000390">
    <property type="entry name" value="PLP_StrS"/>
    <property type="match status" value="1"/>
</dbReference>
<evidence type="ECO:0000313" key="5">
    <source>
        <dbReference type="Proteomes" id="UP000240608"/>
    </source>
</evidence>
<dbReference type="Pfam" id="PF01041">
    <property type="entry name" value="DegT_DnrJ_EryC1"/>
    <property type="match status" value="1"/>
</dbReference>
<dbReference type="InterPro" id="IPR015422">
    <property type="entry name" value="PyrdxlP-dep_Trfase_small"/>
</dbReference>
<proteinExistence type="inferred from homology"/>
<dbReference type="SUPFAM" id="SSF53383">
    <property type="entry name" value="PLP-dependent transferases"/>
    <property type="match status" value="1"/>
</dbReference>
<dbReference type="InterPro" id="IPR000653">
    <property type="entry name" value="DegT/StrS_aminotransferase"/>
</dbReference>
<dbReference type="PANTHER" id="PTHR30244">
    <property type="entry name" value="TRANSAMINASE"/>
    <property type="match status" value="1"/>
</dbReference>
<feature type="modified residue" description="N6-(pyridoxal phosphate)lysine" evidence="2">
    <location>
        <position position="186"/>
    </location>
</feature>
<protein>
    <recommendedName>
        <fullName evidence="6">DegT/DnrJ/EryC1/StrS family aminotransferase</fullName>
    </recommendedName>
</protein>
<dbReference type="InterPro" id="IPR015424">
    <property type="entry name" value="PyrdxlP-dep_Trfase"/>
</dbReference>
<evidence type="ECO:0008006" key="6">
    <source>
        <dbReference type="Google" id="ProtNLM"/>
    </source>
</evidence>
<dbReference type="InterPro" id="IPR015421">
    <property type="entry name" value="PyrdxlP-dep_Trfase_major"/>
</dbReference>
<evidence type="ECO:0000313" key="4">
    <source>
        <dbReference type="EMBL" id="PTB95788.1"/>
    </source>
</evidence>
<dbReference type="AlphaFoldDB" id="A0A2T4DPX3"/>
<dbReference type="GO" id="GO:0000271">
    <property type="term" value="P:polysaccharide biosynthetic process"/>
    <property type="evidence" value="ECO:0007669"/>
    <property type="project" value="TreeGrafter"/>
</dbReference>